<dbReference type="InterPro" id="IPR029063">
    <property type="entry name" value="SAM-dependent_MTases_sf"/>
</dbReference>
<keyword evidence="6" id="KW-1185">Reference proteome</keyword>
<gene>
    <name evidence="5" type="ORF">OHK93_006054</name>
</gene>
<sequence length="243" mass="26598">MPTRQFTEDRGEFETDPRWTAIDEYTTSHLHPPSRPNHAAITHAIKNSAAKGLADIAAPSNIGKFLALQCQMLNAKHAIEFGTLGGCTAIWLTTMNPNLKITTLEYEASTAEVARENIANAGVSDRVDLILGPAVDALPRLEQEIQSGQREKLDFAFIDSDKMNNWTYFDWAVGMSRPGACIVVDNVVSKGNLADAKAAETNHMVKGAQMCVENVGKDDRVEAMVMQIVGEKDYDGFLMAVVK</sequence>
<comment type="caution">
    <text evidence="5">The sequence shown here is derived from an EMBL/GenBank/DDBJ whole genome shotgun (WGS) entry which is preliminary data.</text>
</comment>
<dbReference type="Pfam" id="PF01596">
    <property type="entry name" value="Methyltransf_3"/>
    <property type="match status" value="1"/>
</dbReference>
<dbReference type="InterPro" id="IPR050362">
    <property type="entry name" value="Cation-dep_OMT"/>
</dbReference>
<protein>
    <recommendedName>
        <fullName evidence="7">O-methyltransferase</fullName>
    </recommendedName>
</protein>
<dbReference type="PROSITE" id="PS51682">
    <property type="entry name" value="SAM_OMT_I"/>
    <property type="match status" value="1"/>
</dbReference>
<evidence type="ECO:0000313" key="5">
    <source>
        <dbReference type="EMBL" id="MDI1486792.1"/>
    </source>
</evidence>
<organism evidence="5 6">
    <name type="scientific">Ramalina farinacea</name>
    <dbReference type="NCBI Taxonomy" id="258253"/>
    <lineage>
        <taxon>Eukaryota</taxon>
        <taxon>Fungi</taxon>
        <taxon>Dikarya</taxon>
        <taxon>Ascomycota</taxon>
        <taxon>Pezizomycotina</taxon>
        <taxon>Lecanoromycetes</taxon>
        <taxon>OSLEUM clade</taxon>
        <taxon>Lecanoromycetidae</taxon>
        <taxon>Lecanorales</taxon>
        <taxon>Lecanorineae</taxon>
        <taxon>Ramalinaceae</taxon>
        <taxon>Ramalina</taxon>
    </lineage>
</organism>
<dbReference type="EMBL" id="JAPUFD010000004">
    <property type="protein sequence ID" value="MDI1486792.1"/>
    <property type="molecule type" value="Genomic_DNA"/>
</dbReference>
<dbReference type="GO" id="GO:0008757">
    <property type="term" value="F:S-adenosylmethionine-dependent methyltransferase activity"/>
    <property type="evidence" value="ECO:0007669"/>
    <property type="project" value="TreeGrafter"/>
</dbReference>
<keyword evidence="1" id="KW-0489">Methyltransferase</keyword>
<keyword evidence="3" id="KW-0949">S-adenosyl-L-methionine</keyword>
<keyword evidence="2" id="KW-0808">Transferase</keyword>
<dbReference type="SUPFAM" id="SSF53335">
    <property type="entry name" value="S-adenosyl-L-methionine-dependent methyltransferases"/>
    <property type="match status" value="1"/>
</dbReference>
<dbReference type="PANTHER" id="PTHR10509">
    <property type="entry name" value="O-METHYLTRANSFERASE-RELATED"/>
    <property type="match status" value="1"/>
</dbReference>
<reference evidence="5" key="1">
    <citation type="journal article" date="2023" name="Genome Biol. Evol.">
        <title>First Whole Genome Sequence and Flow Cytometry Genome Size Data for the Lichen-Forming Fungus Ramalina farinacea (Ascomycota).</title>
        <authorList>
            <person name="Llewellyn T."/>
            <person name="Mian S."/>
            <person name="Hill R."/>
            <person name="Leitch I.J."/>
            <person name="Gaya E."/>
        </authorList>
    </citation>
    <scope>NUCLEOTIDE SEQUENCE</scope>
    <source>
        <strain evidence="5">LIQ254RAFAR</strain>
    </source>
</reference>
<dbReference type="GO" id="GO:0032259">
    <property type="term" value="P:methylation"/>
    <property type="evidence" value="ECO:0007669"/>
    <property type="project" value="UniProtKB-KW"/>
</dbReference>
<comment type="similarity">
    <text evidence="4">Belongs to the class I-like SAM-binding methyltransferase superfamily. Cation-dependent O-methyltransferase family.</text>
</comment>
<dbReference type="GO" id="GO:0008171">
    <property type="term" value="F:O-methyltransferase activity"/>
    <property type="evidence" value="ECO:0007669"/>
    <property type="project" value="InterPro"/>
</dbReference>
<dbReference type="AlphaFoldDB" id="A0AA43QHU0"/>
<dbReference type="Proteomes" id="UP001161017">
    <property type="component" value="Unassembled WGS sequence"/>
</dbReference>
<accession>A0AA43QHU0</accession>
<evidence type="ECO:0000256" key="2">
    <source>
        <dbReference type="ARBA" id="ARBA00022679"/>
    </source>
</evidence>
<dbReference type="Gene3D" id="3.40.50.150">
    <property type="entry name" value="Vaccinia Virus protein VP39"/>
    <property type="match status" value="1"/>
</dbReference>
<proteinExistence type="inferred from homology"/>
<evidence type="ECO:0000313" key="6">
    <source>
        <dbReference type="Proteomes" id="UP001161017"/>
    </source>
</evidence>
<dbReference type="PANTHER" id="PTHR10509:SF14">
    <property type="entry name" value="CAFFEOYL-COA O-METHYLTRANSFERASE 3-RELATED"/>
    <property type="match status" value="1"/>
</dbReference>
<dbReference type="InterPro" id="IPR002935">
    <property type="entry name" value="SAM_O-MeTrfase"/>
</dbReference>
<evidence type="ECO:0008006" key="7">
    <source>
        <dbReference type="Google" id="ProtNLM"/>
    </source>
</evidence>
<evidence type="ECO:0000256" key="3">
    <source>
        <dbReference type="ARBA" id="ARBA00022691"/>
    </source>
</evidence>
<evidence type="ECO:0000256" key="4">
    <source>
        <dbReference type="ARBA" id="ARBA00023453"/>
    </source>
</evidence>
<name>A0AA43QHU0_9LECA</name>
<evidence type="ECO:0000256" key="1">
    <source>
        <dbReference type="ARBA" id="ARBA00022603"/>
    </source>
</evidence>